<dbReference type="InterPro" id="IPR050984">
    <property type="entry name" value="Gfo/Idh/MocA_domain"/>
</dbReference>
<evidence type="ECO:0000313" key="3">
    <source>
        <dbReference type="Proteomes" id="UP000637239"/>
    </source>
</evidence>
<dbReference type="RefSeq" id="XP_043137487.1">
    <property type="nucleotide sequence ID" value="XM_043279848.1"/>
</dbReference>
<proteinExistence type="predicted"/>
<dbReference type="AlphaFoldDB" id="A0A7R7VQH1"/>
<dbReference type="PANTHER" id="PTHR22604">
    <property type="entry name" value="OXIDOREDUCTASES"/>
    <property type="match status" value="1"/>
</dbReference>
<protein>
    <recommendedName>
        <fullName evidence="4">Gfo/Idh/MocA-like oxidoreductase C-terminal domain-containing protein</fullName>
    </recommendedName>
</protein>
<keyword evidence="1" id="KW-0560">Oxidoreductase</keyword>
<dbReference type="EMBL" id="AP024420">
    <property type="protein sequence ID" value="BCR88965.1"/>
    <property type="molecule type" value="Genomic_DNA"/>
</dbReference>
<dbReference type="KEGG" id="ache:ACHE_50163S"/>
<reference evidence="2" key="2">
    <citation type="submission" date="2021-02" db="EMBL/GenBank/DDBJ databases">
        <title>Aspergillus chevalieri M1 genome sequence.</title>
        <authorList>
            <person name="Kadooka C."/>
            <person name="Mori K."/>
            <person name="Futagami T."/>
        </authorList>
    </citation>
    <scope>NUCLEOTIDE SEQUENCE</scope>
    <source>
        <strain evidence="2">M1</strain>
    </source>
</reference>
<evidence type="ECO:0000313" key="2">
    <source>
        <dbReference type="EMBL" id="BCR88965.1"/>
    </source>
</evidence>
<dbReference type="Proteomes" id="UP000637239">
    <property type="component" value="Chromosome 5"/>
</dbReference>
<dbReference type="Gene3D" id="3.30.360.10">
    <property type="entry name" value="Dihydrodipicolinate Reductase, domain 2"/>
    <property type="match status" value="1"/>
</dbReference>
<dbReference type="GO" id="GO:0016491">
    <property type="term" value="F:oxidoreductase activity"/>
    <property type="evidence" value="ECO:0007669"/>
    <property type="project" value="UniProtKB-KW"/>
</dbReference>
<dbReference type="SUPFAM" id="SSF55347">
    <property type="entry name" value="Glyceraldehyde-3-phosphate dehydrogenase-like, C-terminal domain"/>
    <property type="match status" value="1"/>
</dbReference>
<name>A0A7R7VQH1_ASPCH</name>
<gene>
    <name evidence="2" type="ORF">ACHE_50163S</name>
</gene>
<sequence>MIPWWATSKDDIHFNYPLSGGSIKSIGTYNFAALRLLFDAEPEKCVSCDAQAYTDGIHDKCDYEFKAQFRLPNGGIGVASGTLNCELILKPSSWEEKSHKAYTFKEASGQFADLPGETHWMSYRYQLEAFANQIKGRPTQEWVGAEDSIPQMKMIDMAYRTSGLGPRPTSEYR</sequence>
<dbReference type="PANTHER" id="PTHR22604:SF105">
    <property type="entry name" value="TRANS-1,2-DIHYDROBENZENE-1,2-DIOL DEHYDROGENASE"/>
    <property type="match status" value="1"/>
</dbReference>
<evidence type="ECO:0000256" key="1">
    <source>
        <dbReference type="ARBA" id="ARBA00023002"/>
    </source>
</evidence>
<reference evidence="2" key="1">
    <citation type="submission" date="2021-01" db="EMBL/GenBank/DDBJ databases">
        <authorList>
            <consortium name="Aspergillus chevalieri M1 genome sequencing consortium"/>
            <person name="Kazuki M."/>
            <person name="Futagami T."/>
        </authorList>
    </citation>
    <scope>NUCLEOTIDE SEQUENCE</scope>
    <source>
        <strain evidence="2">M1</strain>
    </source>
</reference>
<dbReference type="GeneID" id="66983323"/>
<organism evidence="2 3">
    <name type="scientific">Aspergillus chevalieri</name>
    <name type="common">Eurotium chevalieri</name>
    <dbReference type="NCBI Taxonomy" id="182096"/>
    <lineage>
        <taxon>Eukaryota</taxon>
        <taxon>Fungi</taxon>
        <taxon>Dikarya</taxon>
        <taxon>Ascomycota</taxon>
        <taxon>Pezizomycotina</taxon>
        <taxon>Eurotiomycetes</taxon>
        <taxon>Eurotiomycetidae</taxon>
        <taxon>Eurotiales</taxon>
        <taxon>Aspergillaceae</taxon>
        <taxon>Aspergillus</taxon>
        <taxon>Aspergillus subgen. Aspergillus</taxon>
    </lineage>
</organism>
<evidence type="ECO:0008006" key="4">
    <source>
        <dbReference type="Google" id="ProtNLM"/>
    </source>
</evidence>
<keyword evidence="3" id="KW-1185">Reference proteome</keyword>
<accession>A0A7R7VQH1</accession>